<keyword evidence="9" id="KW-1185">Reference proteome</keyword>
<dbReference type="EMBL" id="JAUSTB010000001">
    <property type="protein sequence ID" value="MDQ0144752.1"/>
    <property type="molecule type" value="Genomic_DNA"/>
</dbReference>
<dbReference type="InterPro" id="IPR025302">
    <property type="entry name" value="DrrA1/2-like_C"/>
</dbReference>
<keyword evidence="5 8" id="KW-0067">ATP-binding</keyword>
<comment type="similarity">
    <text evidence="2">Belongs to the ABC transporter superfamily.</text>
</comment>
<protein>
    <submittedName>
        <fullName evidence="8">ABC-2 type transport system ATP-binding protein</fullName>
    </submittedName>
</protein>
<comment type="caution">
    <text evidence="8">The sequence shown here is derived from an EMBL/GenBank/DDBJ whole genome shotgun (WGS) entry which is preliminary data.</text>
</comment>
<gene>
    <name evidence="8" type="ORF">J2T23_000626</name>
</gene>
<proteinExistence type="inferred from homology"/>
<dbReference type="InterPro" id="IPR003439">
    <property type="entry name" value="ABC_transporter-like_ATP-bd"/>
</dbReference>
<dbReference type="RefSeq" id="WP_307357075.1">
    <property type="nucleotide sequence ID" value="NZ_JAUSTB010000001.1"/>
</dbReference>
<evidence type="ECO:0000256" key="4">
    <source>
        <dbReference type="ARBA" id="ARBA00022741"/>
    </source>
</evidence>
<dbReference type="InterPro" id="IPR017871">
    <property type="entry name" value="ABC_transporter-like_CS"/>
</dbReference>
<name>A0AAJ1SVX5_9MICC</name>
<accession>A0AAJ1SVX5</accession>
<dbReference type="InterPro" id="IPR003593">
    <property type="entry name" value="AAA+_ATPase"/>
</dbReference>
<keyword evidence="4" id="KW-0547">Nucleotide-binding</keyword>
<dbReference type="SUPFAM" id="SSF52540">
    <property type="entry name" value="P-loop containing nucleoside triphosphate hydrolases"/>
    <property type="match status" value="1"/>
</dbReference>
<evidence type="ECO:0000313" key="9">
    <source>
        <dbReference type="Proteomes" id="UP001239267"/>
    </source>
</evidence>
<dbReference type="InterPro" id="IPR027417">
    <property type="entry name" value="P-loop_NTPase"/>
</dbReference>
<dbReference type="InterPro" id="IPR050763">
    <property type="entry name" value="ABC_transporter_ATP-binding"/>
</dbReference>
<feature type="domain" description="ABC transporter" evidence="7">
    <location>
        <begin position="11"/>
        <end position="238"/>
    </location>
</feature>
<sequence length="310" mass="34230">MTLGDAAEPLVHIKNFRMDFGDTTVIRDLSFDVHAGETFGFLGSNGSGKTTTLRALLGIYQPTAGTLHIGGKVFQPRDGARLGYLPEERGLYKKEPVLDVMVYFGRLKGLSKAAARTWSEQYLERVGIPEKAKIRLDKLSGGQQQKVQLGVTIMNNPELLILDEPTKGFDPVNRRLLMDIIEEHKRAGATVIMVTHQMEEVERLCDRVILLKDGTSRAYGTVKEVQEEFGGTVYRVAYDGVLPASDLYEIIPVGDGRAELAPGQGASEEKVLRELVQAGVALRSFTPARVSLDEIFIKVYGEQHELAEAK</sequence>
<evidence type="ECO:0000256" key="1">
    <source>
        <dbReference type="ARBA" id="ARBA00004202"/>
    </source>
</evidence>
<keyword evidence="3" id="KW-0813">Transport</keyword>
<dbReference type="PANTHER" id="PTHR42711:SF5">
    <property type="entry name" value="ABC TRANSPORTER ATP-BINDING PROTEIN NATA"/>
    <property type="match status" value="1"/>
</dbReference>
<evidence type="ECO:0000256" key="2">
    <source>
        <dbReference type="ARBA" id="ARBA00005417"/>
    </source>
</evidence>
<dbReference type="Gene3D" id="3.40.50.300">
    <property type="entry name" value="P-loop containing nucleotide triphosphate hydrolases"/>
    <property type="match status" value="1"/>
</dbReference>
<dbReference type="PROSITE" id="PS00211">
    <property type="entry name" value="ABC_TRANSPORTER_1"/>
    <property type="match status" value="1"/>
</dbReference>
<keyword evidence="6" id="KW-0046">Antibiotic resistance</keyword>
<dbReference type="GO" id="GO:0046677">
    <property type="term" value="P:response to antibiotic"/>
    <property type="evidence" value="ECO:0007669"/>
    <property type="project" value="UniProtKB-KW"/>
</dbReference>
<evidence type="ECO:0000256" key="3">
    <source>
        <dbReference type="ARBA" id="ARBA00022448"/>
    </source>
</evidence>
<dbReference type="SMART" id="SM00382">
    <property type="entry name" value="AAA"/>
    <property type="match status" value="1"/>
</dbReference>
<dbReference type="Pfam" id="PF00005">
    <property type="entry name" value="ABC_tran"/>
    <property type="match status" value="1"/>
</dbReference>
<comment type="subcellular location">
    <subcellularLocation>
        <location evidence="1">Cell membrane</location>
        <topology evidence="1">Peripheral membrane protein</topology>
    </subcellularLocation>
</comment>
<evidence type="ECO:0000256" key="6">
    <source>
        <dbReference type="ARBA" id="ARBA00023251"/>
    </source>
</evidence>
<evidence type="ECO:0000256" key="5">
    <source>
        <dbReference type="ARBA" id="ARBA00022840"/>
    </source>
</evidence>
<dbReference type="PROSITE" id="PS50893">
    <property type="entry name" value="ABC_TRANSPORTER_2"/>
    <property type="match status" value="1"/>
</dbReference>
<reference evidence="8 9" key="1">
    <citation type="submission" date="2023-07" db="EMBL/GenBank/DDBJ databases">
        <title>Sorghum-associated microbial communities from plants grown in Nebraska, USA.</title>
        <authorList>
            <person name="Schachtman D."/>
        </authorList>
    </citation>
    <scope>NUCLEOTIDE SEQUENCE [LARGE SCALE GENOMIC DNA]</scope>
    <source>
        <strain evidence="8 9">DS1001</strain>
    </source>
</reference>
<dbReference type="Proteomes" id="UP001239267">
    <property type="component" value="Unassembled WGS sequence"/>
</dbReference>
<dbReference type="PANTHER" id="PTHR42711">
    <property type="entry name" value="ABC TRANSPORTER ATP-BINDING PROTEIN"/>
    <property type="match status" value="1"/>
</dbReference>
<evidence type="ECO:0000259" key="7">
    <source>
        <dbReference type="PROSITE" id="PS50893"/>
    </source>
</evidence>
<dbReference type="GO" id="GO:0005886">
    <property type="term" value="C:plasma membrane"/>
    <property type="evidence" value="ECO:0007669"/>
    <property type="project" value="UniProtKB-SubCell"/>
</dbReference>
<dbReference type="AlphaFoldDB" id="A0AAJ1SVX5"/>
<dbReference type="GO" id="GO:0005524">
    <property type="term" value="F:ATP binding"/>
    <property type="evidence" value="ECO:0007669"/>
    <property type="project" value="UniProtKB-KW"/>
</dbReference>
<dbReference type="Pfam" id="PF13732">
    <property type="entry name" value="DrrA1-3_C"/>
    <property type="match status" value="1"/>
</dbReference>
<dbReference type="GO" id="GO:0016887">
    <property type="term" value="F:ATP hydrolysis activity"/>
    <property type="evidence" value="ECO:0007669"/>
    <property type="project" value="InterPro"/>
</dbReference>
<evidence type="ECO:0000313" key="8">
    <source>
        <dbReference type="EMBL" id="MDQ0144752.1"/>
    </source>
</evidence>
<organism evidence="8 9">
    <name type="scientific">Pseudarthrobacter niigatensis</name>
    <dbReference type="NCBI Taxonomy" id="369935"/>
    <lineage>
        <taxon>Bacteria</taxon>
        <taxon>Bacillati</taxon>
        <taxon>Actinomycetota</taxon>
        <taxon>Actinomycetes</taxon>
        <taxon>Micrococcales</taxon>
        <taxon>Micrococcaceae</taxon>
        <taxon>Pseudarthrobacter</taxon>
    </lineage>
</organism>